<accession>A0A645FGM6</accession>
<reference evidence="1" key="1">
    <citation type="submission" date="2019-08" db="EMBL/GenBank/DDBJ databases">
        <authorList>
            <person name="Kucharzyk K."/>
            <person name="Murdoch R.W."/>
            <person name="Higgins S."/>
            <person name="Loffler F."/>
        </authorList>
    </citation>
    <scope>NUCLEOTIDE SEQUENCE</scope>
</reference>
<name>A0A645FGM6_9ZZZZ</name>
<organism evidence="1">
    <name type="scientific">bioreactor metagenome</name>
    <dbReference type="NCBI Taxonomy" id="1076179"/>
    <lineage>
        <taxon>unclassified sequences</taxon>
        <taxon>metagenomes</taxon>
        <taxon>ecological metagenomes</taxon>
    </lineage>
</organism>
<gene>
    <name evidence="1" type="ORF">SDC9_160808</name>
</gene>
<dbReference type="EMBL" id="VSSQ01059978">
    <property type="protein sequence ID" value="MPN13487.1"/>
    <property type="molecule type" value="Genomic_DNA"/>
</dbReference>
<comment type="caution">
    <text evidence="1">The sequence shown here is derived from an EMBL/GenBank/DDBJ whole genome shotgun (WGS) entry which is preliminary data.</text>
</comment>
<sequence>MRGQDASLRNVLRHFTDADTGTVPRQRCFIETIGKDIQGIRIDDQRDLTVFENQIDYRAGCIGFPDSGSEDDRIGAG</sequence>
<protein>
    <submittedName>
        <fullName evidence="1">Uncharacterized protein</fullName>
    </submittedName>
</protein>
<evidence type="ECO:0000313" key="1">
    <source>
        <dbReference type="EMBL" id="MPN13487.1"/>
    </source>
</evidence>
<proteinExistence type="predicted"/>
<dbReference type="AlphaFoldDB" id="A0A645FGM6"/>